<keyword evidence="5" id="KW-0804">Transcription</keyword>
<evidence type="ECO:0000256" key="7">
    <source>
        <dbReference type="SAM" id="MobiDB-lite"/>
    </source>
</evidence>
<feature type="compositionally biased region" description="Low complexity" evidence="7">
    <location>
        <begin position="325"/>
        <end position="342"/>
    </location>
</feature>
<dbReference type="RefSeq" id="XP_001729277.1">
    <property type="nucleotide sequence ID" value="XM_001729225.1"/>
</dbReference>
<feature type="compositionally biased region" description="Low complexity" evidence="7">
    <location>
        <begin position="45"/>
        <end position="55"/>
    </location>
</feature>
<keyword evidence="4" id="KW-0805">Transcription regulation</keyword>
<keyword evidence="2 6" id="KW-0863">Zinc-finger</keyword>
<dbReference type="InterPro" id="IPR013088">
    <property type="entry name" value="Znf_NHR/GATA"/>
</dbReference>
<evidence type="ECO:0000256" key="6">
    <source>
        <dbReference type="PROSITE-ProRule" id="PRU00094"/>
    </source>
</evidence>
<name>A8QAI5_MALGO</name>
<dbReference type="CDD" id="cd00202">
    <property type="entry name" value="ZnF_GATA"/>
    <property type="match status" value="1"/>
</dbReference>
<dbReference type="Proteomes" id="UP000008837">
    <property type="component" value="Unassembled WGS sequence"/>
</dbReference>
<dbReference type="OMA" id="PAPGVCH"/>
<evidence type="ECO:0000256" key="3">
    <source>
        <dbReference type="ARBA" id="ARBA00022833"/>
    </source>
</evidence>
<dbReference type="AlphaFoldDB" id="A8QAI5"/>
<dbReference type="Gene3D" id="3.30.50.10">
    <property type="entry name" value="Erythroid Transcription Factor GATA-1, subunit A"/>
    <property type="match status" value="1"/>
</dbReference>
<evidence type="ECO:0000256" key="5">
    <source>
        <dbReference type="ARBA" id="ARBA00023163"/>
    </source>
</evidence>
<feature type="region of interest" description="Disordered" evidence="7">
    <location>
        <begin position="257"/>
        <end position="295"/>
    </location>
</feature>
<keyword evidence="1" id="KW-0479">Metal-binding</keyword>
<dbReference type="OrthoDB" id="2162994at2759"/>
<dbReference type="GO" id="GO:0043565">
    <property type="term" value="F:sequence-specific DNA binding"/>
    <property type="evidence" value="ECO:0007669"/>
    <property type="project" value="InterPro"/>
</dbReference>
<proteinExistence type="predicted"/>
<feature type="compositionally biased region" description="Low complexity" evidence="7">
    <location>
        <begin position="77"/>
        <end position="100"/>
    </location>
</feature>
<feature type="domain" description="GATA-type" evidence="8">
    <location>
        <begin position="374"/>
        <end position="403"/>
    </location>
</feature>
<feature type="compositionally biased region" description="Low complexity" evidence="7">
    <location>
        <begin position="471"/>
        <end position="490"/>
    </location>
</feature>
<gene>
    <name evidence="9" type="ORF">MGL_3744</name>
</gene>
<dbReference type="PANTHER" id="PTHR47172">
    <property type="entry name" value="OS01G0976800 PROTEIN"/>
    <property type="match status" value="1"/>
</dbReference>
<accession>A8QAI5</accession>
<protein>
    <recommendedName>
        <fullName evidence="8">GATA-type domain-containing protein</fullName>
    </recommendedName>
</protein>
<dbReference type="GO" id="GO:0006355">
    <property type="term" value="P:regulation of DNA-templated transcription"/>
    <property type="evidence" value="ECO:0007669"/>
    <property type="project" value="InterPro"/>
</dbReference>
<organism evidence="9 10">
    <name type="scientific">Malassezia globosa (strain ATCC MYA-4612 / CBS 7966)</name>
    <name type="common">Dandruff-associated fungus</name>
    <dbReference type="NCBI Taxonomy" id="425265"/>
    <lineage>
        <taxon>Eukaryota</taxon>
        <taxon>Fungi</taxon>
        <taxon>Dikarya</taxon>
        <taxon>Basidiomycota</taxon>
        <taxon>Ustilaginomycotina</taxon>
        <taxon>Malasseziomycetes</taxon>
        <taxon>Malasseziales</taxon>
        <taxon>Malasseziaceae</taxon>
        <taxon>Malassezia</taxon>
    </lineage>
</organism>
<feature type="compositionally biased region" description="Basic and acidic residues" evidence="7">
    <location>
        <begin position="257"/>
        <end position="270"/>
    </location>
</feature>
<feature type="region of interest" description="Disordered" evidence="7">
    <location>
        <begin position="312"/>
        <end position="350"/>
    </location>
</feature>
<evidence type="ECO:0000256" key="1">
    <source>
        <dbReference type="ARBA" id="ARBA00022723"/>
    </source>
</evidence>
<feature type="compositionally biased region" description="Polar residues" evidence="7">
    <location>
        <begin position="455"/>
        <end position="466"/>
    </location>
</feature>
<evidence type="ECO:0000256" key="2">
    <source>
        <dbReference type="ARBA" id="ARBA00022771"/>
    </source>
</evidence>
<feature type="compositionally biased region" description="Polar residues" evidence="7">
    <location>
        <begin position="64"/>
        <end position="76"/>
    </location>
</feature>
<feature type="compositionally biased region" description="Polar residues" evidence="7">
    <location>
        <begin position="520"/>
        <end position="532"/>
    </location>
</feature>
<reference evidence="9 10" key="1">
    <citation type="journal article" date="2007" name="Proc. Natl. Acad. Sci. U.S.A.">
        <title>Dandruff-associated Malassezia genomes reveal convergent and divergent virulence traits shared with plant and human fungal pathogens.</title>
        <authorList>
            <person name="Xu J."/>
            <person name="Saunders C.W."/>
            <person name="Hu P."/>
            <person name="Grant R.A."/>
            <person name="Boekhout T."/>
            <person name="Kuramae E.E."/>
            <person name="Kronstad J.W."/>
            <person name="Deangelis Y.M."/>
            <person name="Reeder N.L."/>
            <person name="Johnstone K.R."/>
            <person name="Leland M."/>
            <person name="Fieno A.M."/>
            <person name="Begley W.M."/>
            <person name="Sun Y."/>
            <person name="Lacey M.P."/>
            <person name="Chaudhary T."/>
            <person name="Keough T."/>
            <person name="Chu L."/>
            <person name="Sears R."/>
            <person name="Yuan B."/>
            <person name="Dawson T.L.Jr."/>
        </authorList>
    </citation>
    <scope>NUCLEOTIDE SEQUENCE [LARGE SCALE GENOMIC DNA]</scope>
    <source>
        <strain evidence="10">ATCC MYA-4612 / CBS 7966</strain>
    </source>
</reference>
<feature type="region of interest" description="Disordered" evidence="7">
    <location>
        <begin position="1"/>
        <end position="145"/>
    </location>
</feature>
<dbReference type="SUPFAM" id="SSF57716">
    <property type="entry name" value="Glucocorticoid receptor-like (DNA-binding domain)"/>
    <property type="match status" value="1"/>
</dbReference>
<evidence type="ECO:0000313" key="9">
    <source>
        <dbReference type="EMBL" id="EDP42063.1"/>
    </source>
</evidence>
<dbReference type="PANTHER" id="PTHR47172:SF24">
    <property type="entry name" value="GATA ZINC FINGER DOMAIN-CONTAINING PROTEIN 14-RELATED"/>
    <property type="match status" value="1"/>
</dbReference>
<comment type="caution">
    <text evidence="9">The sequence shown here is derived from an EMBL/GenBank/DDBJ whole genome shotgun (WGS) entry which is preliminary data.</text>
</comment>
<dbReference type="VEuPathDB" id="FungiDB:MGL_3744"/>
<keyword evidence="10" id="KW-1185">Reference proteome</keyword>
<dbReference type="KEGG" id="mgl:MGL_3744"/>
<dbReference type="PROSITE" id="PS50114">
    <property type="entry name" value="GATA_ZN_FINGER_2"/>
    <property type="match status" value="1"/>
</dbReference>
<dbReference type="InParanoid" id="A8QAI5"/>
<evidence type="ECO:0000259" key="8">
    <source>
        <dbReference type="PROSITE" id="PS50114"/>
    </source>
</evidence>
<keyword evidence="3" id="KW-0862">Zinc</keyword>
<evidence type="ECO:0000256" key="4">
    <source>
        <dbReference type="ARBA" id="ARBA00023015"/>
    </source>
</evidence>
<feature type="region of interest" description="Disordered" evidence="7">
    <location>
        <begin position="453"/>
        <end position="532"/>
    </location>
</feature>
<evidence type="ECO:0000313" key="10">
    <source>
        <dbReference type="Proteomes" id="UP000008837"/>
    </source>
</evidence>
<dbReference type="InterPro" id="IPR000679">
    <property type="entry name" value="Znf_GATA"/>
</dbReference>
<dbReference type="EMBL" id="AAYY01000014">
    <property type="protein sequence ID" value="EDP42063.1"/>
    <property type="molecule type" value="Genomic_DNA"/>
</dbReference>
<feature type="compositionally biased region" description="Polar residues" evidence="7">
    <location>
        <begin position="30"/>
        <end position="40"/>
    </location>
</feature>
<feature type="compositionally biased region" description="Polar residues" evidence="7">
    <location>
        <begin position="130"/>
        <end position="139"/>
    </location>
</feature>
<feature type="compositionally biased region" description="Basic and acidic residues" evidence="7">
    <location>
        <begin position="281"/>
        <end position="293"/>
    </location>
</feature>
<dbReference type="Pfam" id="PF00320">
    <property type="entry name" value="GATA"/>
    <property type="match status" value="1"/>
</dbReference>
<dbReference type="PROSITE" id="PS00344">
    <property type="entry name" value="GATA_ZN_FINGER_1"/>
    <property type="match status" value="1"/>
</dbReference>
<feature type="compositionally biased region" description="Polar residues" evidence="7">
    <location>
        <begin position="315"/>
        <end position="324"/>
    </location>
</feature>
<dbReference type="SMART" id="SM00401">
    <property type="entry name" value="ZnF_GATA"/>
    <property type="match status" value="1"/>
</dbReference>
<dbReference type="GeneID" id="5853583"/>
<sequence>MVPPSAPNGSGSSYDQLLKLPPIRSFEPTVPSSMDLSSTPPCRYPNNSPGGSSSNAIAPDDKASSTSDKQQVDATTSGLSRPQLPPSLSAPSLPNSHASTPPSPPPPAPVSNLPSHHTPYESAPTPVRANRSNDSSQSPAYGPYALPRAPGMLPWQMSSSTSLDPSTVYALERIHSASLALHDHVGELLRSQSVTSRQDEMHSFLPFVSEINHEVRGLMSTLDNRAGREAFDIAPYYPWLPGSNATQYWSQNIRDERGSKRMRCEDDKDGHVRRRSLGQHTKSEQRLVSRSDLRPSNSTDDLIYAARLGTDHHGFSSSSNPNTRSDASSYASAYGTASSTPSKGSLGHDTSVSVQQAYVPKYRKRSRAPAPGVCHSCGNGDTPEWRRGPDGARTLCNACGLHFAKLVRKRTLEYANSAPGIPIPPVTIAELRQSTNVNLNSPGVIQADDERARIASNQSSSATSLTHGRFPPRSRSESVSSAVATPSSTVSREHVYPEPAVSGSETQESLPSKGGEESSTDVVSSVKTGTPM</sequence>
<dbReference type="GO" id="GO:0008270">
    <property type="term" value="F:zinc ion binding"/>
    <property type="evidence" value="ECO:0007669"/>
    <property type="project" value="UniProtKB-KW"/>
</dbReference>